<protein>
    <submittedName>
        <fullName evidence="4">MFS transporter</fullName>
    </submittedName>
</protein>
<evidence type="ECO:0000313" key="5">
    <source>
        <dbReference type="Proteomes" id="UP000242877"/>
    </source>
</evidence>
<keyword evidence="3" id="KW-1133">Transmembrane helix</keyword>
<feature type="transmembrane region" description="Helical" evidence="3">
    <location>
        <begin position="50"/>
        <end position="71"/>
    </location>
</feature>
<accession>A0A167YY05</accession>
<evidence type="ECO:0000256" key="3">
    <source>
        <dbReference type="SAM" id="Phobius"/>
    </source>
</evidence>
<feature type="transmembrane region" description="Helical" evidence="3">
    <location>
        <begin position="551"/>
        <end position="570"/>
    </location>
</feature>
<keyword evidence="5" id="KW-1185">Reference proteome</keyword>
<dbReference type="InterPro" id="IPR036259">
    <property type="entry name" value="MFS_trans_sf"/>
</dbReference>
<evidence type="ECO:0000256" key="1">
    <source>
        <dbReference type="ARBA" id="ARBA00004141"/>
    </source>
</evidence>
<reference evidence="4 5" key="1">
    <citation type="journal article" date="2016" name="Genome Biol. Evol.">
        <title>Divergent and convergent evolution of fungal pathogenicity.</title>
        <authorList>
            <person name="Shang Y."/>
            <person name="Xiao G."/>
            <person name="Zheng P."/>
            <person name="Cen K."/>
            <person name="Zhan S."/>
            <person name="Wang C."/>
        </authorList>
    </citation>
    <scope>NUCLEOTIDE SEQUENCE [LARGE SCALE GENOMIC DNA]</scope>
    <source>
        <strain evidence="4 5">ARSEF 7405</strain>
    </source>
</reference>
<evidence type="ECO:0000256" key="2">
    <source>
        <dbReference type="SAM" id="MobiDB-lite"/>
    </source>
</evidence>
<feature type="transmembrane region" description="Helical" evidence="3">
    <location>
        <begin position="12"/>
        <end position="30"/>
    </location>
</feature>
<dbReference type="Proteomes" id="UP000242877">
    <property type="component" value="Unassembled WGS sequence"/>
</dbReference>
<dbReference type="InterPro" id="IPR011701">
    <property type="entry name" value="MFS"/>
</dbReference>
<feature type="transmembrane region" description="Helical" evidence="3">
    <location>
        <begin position="407"/>
        <end position="424"/>
    </location>
</feature>
<organism evidence="4 5">
    <name type="scientific">Ascosphaera apis ARSEF 7405</name>
    <dbReference type="NCBI Taxonomy" id="392613"/>
    <lineage>
        <taxon>Eukaryota</taxon>
        <taxon>Fungi</taxon>
        <taxon>Dikarya</taxon>
        <taxon>Ascomycota</taxon>
        <taxon>Pezizomycotina</taxon>
        <taxon>Eurotiomycetes</taxon>
        <taxon>Eurotiomycetidae</taxon>
        <taxon>Onygenales</taxon>
        <taxon>Ascosphaeraceae</taxon>
        <taxon>Ascosphaera</taxon>
    </lineage>
</organism>
<dbReference type="GO" id="GO:0016020">
    <property type="term" value="C:membrane"/>
    <property type="evidence" value="ECO:0007669"/>
    <property type="project" value="UniProtKB-SubCell"/>
</dbReference>
<feature type="transmembrane region" description="Helical" evidence="3">
    <location>
        <begin position="520"/>
        <end position="539"/>
    </location>
</feature>
<dbReference type="SUPFAM" id="SSF103473">
    <property type="entry name" value="MFS general substrate transporter"/>
    <property type="match status" value="2"/>
</dbReference>
<sequence>MAMFSGTKLQVCTYLFGVCLFSIAFLVYLNSSVSFVVTDLIGLDHGIGDAIGTLGFADELLALVACPVWGLLSDRIGIRYVCVAGYAIIALSLALFVQAKNVYPQLLLGRLLFSLGGSAVTTMVTAILPCIASNGPAKHASSSNDETNLQDREASAHFRQDSNYSEHDEDEETLVVNSDPSPPPNSFGYRQRGGASKLAGLVGTFTGCGAVFALVVLLPLPARFEKSGLSAPDSVKRSFYVVAVVSLVIAVFCFIGLRKLGGEKPGNWKATFRRFGQSRADESSDADRELGYCPASYWTQFKTSVCLGFTCANIGLAYIGGFVARASSVGISLFIPMYVNQYYRRNDLCGNDNSDVDAAGLGNIKQSCPKAYIAASILTGVSQLVALCTAPVLGYLSSRSHRYNTPLLLACLSGTIGYPLFVLLPSPKVEGNVPAFIAMILIGISQIGAIVCSLGLLGDEVLHRESIKDHATTMASSDNDEAISPLSQPTEEQAGLLSGYSNTNDDVGGHDLTIYKGSIAGVYSLFGGAGILILTKVGGLMSDKVHPASPFYILAGFNGLLLLSGLAITLSRMLRD</sequence>
<gene>
    <name evidence="4" type="ORF">AAP_03120</name>
</gene>
<dbReference type="Gene3D" id="1.20.1250.20">
    <property type="entry name" value="MFS general substrate transporter like domains"/>
    <property type="match status" value="2"/>
</dbReference>
<evidence type="ECO:0000313" key="4">
    <source>
        <dbReference type="EMBL" id="KZZ91901.1"/>
    </source>
</evidence>
<dbReference type="OrthoDB" id="18110at2759"/>
<feature type="transmembrane region" description="Helical" evidence="3">
    <location>
        <begin position="78"/>
        <end position="99"/>
    </location>
</feature>
<dbReference type="EMBL" id="AZGZ01000012">
    <property type="protein sequence ID" value="KZZ91901.1"/>
    <property type="molecule type" value="Genomic_DNA"/>
</dbReference>
<name>A0A167YY05_9EURO</name>
<feature type="transmembrane region" description="Helical" evidence="3">
    <location>
        <begin position="371"/>
        <end position="395"/>
    </location>
</feature>
<feature type="region of interest" description="Disordered" evidence="2">
    <location>
        <begin position="135"/>
        <end position="189"/>
    </location>
</feature>
<feature type="transmembrane region" description="Helical" evidence="3">
    <location>
        <begin position="111"/>
        <end position="132"/>
    </location>
</feature>
<keyword evidence="3" id="KW-0472">Membrane</keyword>
<dbReference type="AlphaFoldDB" id="A0A167YY05"/>
<dbReference type="GO" id="GO:0022857">
    <property type="term" value="F:transmembrane transporter activity"/>
    <property type="evidence" value="ECO:0007669"/>
    <property type="project" value="InterPro"/>
</dbReference>
<dbReference type="Pfam" id="PF07690">
    <property type="entry name" value="MFS_1"/>
    <property type="match status" value="2"/>
</dbReference>
<feature type="compositionally biased region" description="Basic and acidic residues" evidence="2">
    <location>
        <begin position="149"/>
        <end position="166"/>
    </location>
</feature>
<feature type="transmembrane region" description="Helical" evidence="3">
    <location>
        <begin position="436"/>
        <end position="458"/>
    </location>
</feature>
<comment type="subcellular location">
    <subcellularLocation>
        <location evidence="1">Membrane</location>
        <topology evidence="1">Multi-pass membrane protein</topology>
    </subcellularLocation>
</comment>
<keyword evidence="3" id="KW-0812">Transmembrane</keyword>
<feature type="transmembrane region" description="Helical" evidence="3">
    <location>
        <begin position="238"/>
        <end position="257"/>
    </location>
</feature>
<feature type="transmembrane region" description="Helical" evidence="3">
    <location>
        <begin position="316"/>
        <end position="338"/>
    </location>
</feature>
<comment type="caution">
    <text evidence="4">The sequence shown here is derived from an EMBL/GenBank/DDBJ whole genome shotgun (WGS) entry which is preliminary data.</text>
</comment>
<feature type="transmembrane region" description="Helical" evidence="3">
    <location>
        <begin position="198"/>
        <end position="218"/>
    </location>
</feature>
<dbReference type="VEuPathDB" id="FungiDB:AAP_03120"/>
<dbReference type="PANTHER" id="PTHR23524:SF1">
    <property type="entry name" value="MRH DOMAIN-CONTAINING PROTEIN-RELATED"/>
    <property type="match status" value="1"/>
</dbReference>
<proteinExistence type="predicted"/>
<dbReference type="PANTHER" id="PTHR23524">
    <property type="entry name" value="TRANSPORTER, PUTATIVE (AFU_ORTHOLOGUE AFUA_8G04850)-RELATED"/>
    <property type="match status" value="1"/>
</dbReference>